<dbReference type="AlphaFoldDB" id="I6YYS0"/>
<dbReference type="EC" id="2.5.1.15" evidence="5"/>
<dbReference type="CDD" id="cd00739">
    <property type="entry name" value="DHPS"/>
    <property type="match status" value="1"/>
</dbReference>
<accession>I6YYS0</accession>
<dbReference type="STRING" id="1191523.MROS_2502"/>
<dbReference type="HOGENOM" id="CLU_008023_1_0_10"/>
<evidence type="ECO:0000256" key="10">
    <source>
        <dbReference type="ARBA" id="ARBA00022909"/>
    </source>
</evidence>
<dbReference type="InterPro" id="IPR045031">
    <property type="entry name" value="DHP_synth-like"/>
</dbReference>
<dbReference type="InterPro" id="IPR006390">
    <property type="entry name" value="DHP_synth_dom"/>
</dbReference>
<dbReference type="OrthoDB" id="9811744at2"/>
<sequence>MIIQLIDIFYPYIFKRYGTKYNIYRDLYEKDLLAIEFRTVEKKLAGRIKKIILANKEICYLAENSNPAGEYCDLLSIGSLTFFKELAKEIIAIGNEDTGLRLSRLLHNLTNYDKYKIEIGNKEFNMSRAYVVGILNVTPDSFSDGGKFYEKNKAIEHALGLIEDGADIIDVGGESSRPGADPVPADEEMNRVLPVIEEIIKYDPEILISVDTTKSKVAEEALKAGAKIINDISSFAFDPEMPAIIKKYDAAAILMHMKGTPKSMQNNPEYKDVVNDIYDYFTETCNNAEKFGLKKLIIDPGIGFGKKVHHNYELLNRLDEFKGIGYPILIGLSRKSFLGKSLDLPVELRDAPTLAAETLAVSKGARFIRTHNVRNGKYAALVNNFVENPELSIND</sequence>
<dbReference type="EMBL" id="CP003557">
    <property type="protein sequence ID" value="AFN75732.1"/>
    <property type="molecule type" value="Genomic_DNA"/>
</dbReference>
<proteinExistence type="inferred from homology"/>
<evidence type="ECO:0000256" key="9">
    <source>
        <dbReference type="ARBA" id="ARBA00022842"/>
    </source>
</evidence>
<dbReference type="FunFam" id="3.20.20.20:FF:000006">
    <property type="entry name" value="Dihydropteroate synthase"/>
    <property type="match status" value="1"/>
</dbReference>
<feature type="domain" description="Pterin-binding" evidence="12">
    <location>
        <begin position="129"/>
        <end position="382"/>
    </location>
</feature>
<evidence type="ECO:0000256" key="8">
    <source>
        <dbReference type="ARBA" id="ARBA00022723"/>
    </source>
</evidence>
<dbReference type="Proteomes" id="UP000009011">
    <property type="component" value="Chromosome"/>
</dbReference>
<evidence type="ECO:0000256" key="5">
    <source>
        <dbReference type="ARBA" id="ARBA00012458"/>
    </source>
</evidence>
<keyword evidence="10" id="KW-0289">Folate biosynthesis</keyword>
<evidence type="ECO:0000313" key="13">
    <source>
        <dbReference type="EMBL" id="AFN75732.1"/>
    </source>
</evidence>
<comment type="cofactor">
    <cofactor evidence="2">
        <name>Mg(2+)</name>
        <dbReference type="ChEBI" id="CHEBI:18420"/>
    </cofactor>
</comment>
<dbReference type="PROSITE" id="PS00792">
    <property type="entry name" value="DHPS_1"/>
    <property type="match status" value="1"/>
</dbReference>
<dbReference type="PANTHER" id="PTHR20941:SF1">
    <property type="entry name" value="FOLIC ACID SYNTHESIS PROTEIN FOL1"/>
    <property type="match status" value="1"/>
</dbReference>
<dbReference type="RefSeq" id="WP_014857162.1">
    <property type="nucleotide sequence ID" value="NC_018178.1"/>
</dbReference>
<dbReference type="GO" id="GO:0046654">
    <property type="term" value="P:tetrahydrofolate biosynthetic process"/>
    <property type="evidence" value="ECO:0007669"/>
    <property type="project" value="TreeGrafter"/>
</dbReference>
<evidence type="ECO:0000256" key="1">
    <source>
        <dbReference type="ARBA" id="ARBA00000012"/>
    </source>
</evidence>
<comment type="catalytic activity">
    <reaction evidence="1">
        <text>(7,8-dihydropterin-6-yl)methyl diphosphate + 4-aminobenzoate = 7,8-dihydropteroate + diphosphate</text>
        <dbReference type="Rhea" id="RHEA:19949"/>
        <dbReference type="ChEBI" id="CHEBI:17836"/>
        <dbReference type="ChEBI" id="CHEBI:17839"/>
        <dbReference type="ChEBI" id="CHEBI:33019"/>
        <dbReference type="ChEBI" id="CHEBI:72950"/>
        <dbReference type="EC" id="2.5.1.15"/>
    </reaction>
</comment>
<reference evidence="13 14" key="1">
    <citation type="journal article" date="2013" name="PLoS ONE">
        <title>Genomic analysis of Melioribacter roseus, facultatively anaerobic organotrophic bacterium representing a novel deep lineage within Bacteriodetes/Chlorobi group.</title>
        <authorList>
            <person name="Kadnikov V.V."/>
            <person name="Mardanov A.V."/>
            <person name="Podosokorskaya O.A."/>
            <person name="Gavrilov S.N."/>
            <person name="Kublanov I.V."/>
            <person name="Beletsky A.V."/>
            <person name="Bonch-Osmolovskaya E.A."/>
            <person name="Ravin N.V."/>
        </authorList>
    </citation>
    <scope>NUCLEOTIDE SEQUENCE [LARGE SCALE GENOMIC DNA]</scope>
    <source>
        <strain evidence="14">JCM 17771 / P3M-2</strain>
    </source>
</reference>
<gene>
    <name evidence="13" type="ordered locus">MROS_2502</name>
</gene>
<dbReference type="PROSITE" id="PS50972">
    <property type="entry name" value="PTERIN_BINDING"/>
    <property type="match status" value="1"/>
</dbReference>
<keyword evidence="14" id="KW-1185">Reference proteome</keyword>
<evidence type="ECO:0000256" key="6">
    <source>
        <dbReference type="ARBA" id="ARBA00016919"/>
    </source>
</evidence>
<dbReference type="SUPFAM" id="SSF51717">
    <property type="entry name" value="Dihydropteroate synthetase-like"/>
    <property type="match status" value="1"/>
</dbReference>
<dbReference type="KEGG" id="mro:MROS_2502"/>
<comment type="similarity">
    <text evidence="4">Belongs to the DHPS family.</text>
</comment>
<dbReference type="InterPro" id="IPR011005">
    <property type="entry name" value="Dihydropteroate_synth-like_sf"/>
</dbReference>
<dbReference type="eggNOG" id="COG0294">
    <property type="taxonomic scope" value="Bacteria"/>
</dbReference>
<dbReference type="InterPro" id="IPR000489">
    <property type="entry name" value="Pterin-binding_dom"/>
</dbReference>
<comment type="pathway">
    <text evidence="3">Cofactor biosynthesis; tetrahydrofolate biosynthesis; 7,8-dihydrofolate from 2-amino-4-hydroxy-6-hydroxymethyl-7,8-dihydropteridine diphosphate and 4-aminobenzoate: step 1/2.</text>
</comment>
<dbReference type="GO" id="GO:0046872">
    <property type="term" value="F:metal ion binding"/>
    <property type="evidence" value="ECO:0007669"/>
    <property type="project" value="UniProtKB-KW"/>
</dbReference>
<dbReference type="PROSITE" id="PS00793">
    <property type="entry name" value="DHPS_2"/>
    <property type="match status" value="1"/>
</dbReference>
<keyword evidence="7" id="KW-0808">Transferase</keyword>
<dbReference type="NCBIfam" id="TIGR01496">
    <property type="entry name" value="DHPS"/>
    <property type="match status" value="1"/>
</dbReference>
<organism evidence="13 14">
    <name type="scientific">Melioribacter roseus (strain DSM 23840 / JCM 17771 / VKM B-2668 / P3M-2)</name>
    <dbReference type="NCBI Taxonomy" id="1191523"/>
    <lineage>
        <taxon>Bacteria</taxon>
        <taxon>Pseudomonadati</taxon>
        <taxon>Ignavibacteriota</taxon>
        <taxon>Ignavibacteria</taxon>
        <taxon>Ignavibacteriales</taxon>
        <taxon>Melioribacteraceae</taxon>
        <taxon>Melioribacter</taxon>
    </lineage>
</organism>
<dbReference type="GO" id="GO:0046656">
    <property type="term" value="P:folic acid biosynthetic process"/>
    <property type="evidence" value="ECO:0007669"/>
    <property type="project" value="UniProtKB-KW"/>
</dbReference>
<dbReference type="Gene3D" id="3.20.20.20">
    <property type="entry name" value="Dihydropteroate synthase-like"/>
    <property type="match status" value="1"/>
</dbReference>
<evidence type="ECO:0000313" key="14">
    <source>
        <dbReference type="Proteomes" id="UP000009011"/>
    </source>
</evidence>
<dbReference type="Pfam" id="PF00809">
    <property type="entry name" value="Pterin_bind"/>
    <property type="match status" value="1"/>
</dbReference>
<dbReference type="PATRIC" id="fig|1191523.3.peg.2634"/>
<evidence type="ECO:0000256" key="3">
    <source>
        <dbReference type="ARBA" id="ARBA00004763"/>
    </source>
</evidence>
<dbReference type="PANTHER" id="PTHR20941">
    <property type="entry name" value="FOLATE SYNTHESIS PROTEINS"/>
    <property type="match status" value="1"/>
</dbReference>
<keyword evidence="9" id="KW-0460">Magnesium</keyword>
<dbReference type="GO" id="GO:0005829">
    <property type="term" value="C:cytosol"/>
    <property type="evidence" value="ECO:0007669"/>
    <property type="project" value="TreeGrafter"/>
</dbReference>
<evidence type="ECO:0000256" key="11">
    <source>
        <dbReference type="ARBA" id="ARBA00030193"/>
    </source>
</evidence>
<name>I6YYS0_MELRP</name>
<protein>
    <recommendedName>
        <fullName evidence="6">Dihydropteroate synthase</fullName>
        <ecNumber evidence="5">2.5.1.15</ecNumber>
    </recommendedName>
    <alternativeName>
        <fullName evidence="11">Dihydropteroate pyrophosphorylase</fullName>
    </alternativeName>
</protein>
<keyword evidence="8" id="KW-0479">Metal-binding</keyword>
<dbReference type="GO" id="GO:0004156">
    <property type="term" value="F:dihydropteroate synthase activity"/>
    <property type="evidence" value="ECO:0007669"/>
    <property type="project" value="UniProtKB-EC"/>
</dbReference>
<evidence type="ECO:0000256" key="4">
    <source>
        <dbReference type="ARBA" id="ARBA00009503"/>
    </source>
</evidence>
<evidence type="ECO:0000259" key="12">
    <source>
        <dbReference type="PROSITE" id="PS50972"/>
    </source>
</evidence>
<evidence type="ECO:0000256" key="2">
    <source>
        <dbReference type="ARBA" id="ARBA00001946"/>
    </source>
</evidence>
<evidence type="ECO:0000256" key="7">
    <source>
        <dbReference type="ARBA" id="ARBA00022679"/>
    </source>
</evidence>